<dbReference type="EMBL" id="LVVY01000071">
    <property type="protein sequence ID" value="OAM78366.1"/>
    <property type="molecule type" value="Genomic_DNA"/>
</dbReference>
<evidence type="ECO:0000256" key="11">
    <source>
        <dbReference type="ARBA" id="ARBA00032707"/>
    </source>
</evidence>
<dbReference type="EC" id="3.6.1.27" evidence="3 14"/>
<proteinExistence type="inferred from homology"/>
<keyword evidence="14" id="KW-0133">Cell shape</keyword>
<dbReference type="HAMAP" id="MF_01006">
    <property type="entry name" value="Undec_diphosphatase"/>
    <property type="match status" value="1"/>
</dbReference>
<evidence type="ECO:0000313" key="15">
    <source>
        <dbReference type="EMBL" id="OAM78366.1"/>
    </source>
</evidence>
<comment type="miscellaneous">
    <text evidence="14">Bacitracin is thought to be involved in the inhibition of peptidoglycan synthesis by sequestering undecaprenyl diphosphate, thereby reducing the pool of lipid carrier available.</text>
</comment>
<dbReference type="NCBIfam" id="TIGR00753">
    <property type="entry name" value="undec_PP_bacA"/>
    <property type="match status" value="1"/>
</dbReference>
<evidence type="ECO:0000256" key="4">
    <source>
        <dbReference type="ARBA" id="ARBA00021581"/>
    </source>
</evidence>
<evidence type="ECO:0000256" key="13">
    <source>
        <dbReference type="ARBA" id="ARBA00047594"/>
    </source>
</evidence>
<dbReference type="Pfam" id="PF02673">
    <property type="entry name" value="BacA"/>
    <property type="match status" value="1"/>
</dbReference>
<feature type="transmembrane region" description="Helical" evidence="14">
    <location>
        <begin position="218"/>
        <end position="239"/>
    </location>
</feature>
<comment type="similarity">
    <text evidence="2 14">Belongs to the UppP family.</text>
</comment>
<comment type="caution">
    <text evidence="15">The sequence shown here is derived from an EMBL/GenBank/DDBJ whole genome shotgun (WGS) entry which is preliminary data.</text>
</comment>
<dbReference type="GO" id="GO:0071555">
    <property type="term" value="P:cell wall organization"/>
    <property type="evidence" value="ECO:0007669"/>
    <property type="project" value="UniProtKB-KW"/>
</dbReference>
<gene>
    <name evidence="14" type="primary">uppP</name>
    <name evidence="15" type="ORF">A3840_06545</name>
</gene>
<evidence type="ECO:0000256" key="1">
    <source>
        <dbReference type="ARBA" id="ARBA00004651"/>
    </source>
</evidence>
<comment type="catalytic activity">
    <reaction evidence="13 14">
        <text>di-trans,octa-cis-undecaprenyl diphosphate + H2O = di-trans,octa-cis-undecaprenyl phosphate + phosphate + H(+)</text>
        <dbReference type="Rhea" id="RHEA:28094"/>
        <dbReference type="ChEBI" id="CHEBI:15377"/>
        <dbReference type="ChEBI" id="CHEBI:15378"/>
        <dbReference type="ChEBI" id="CHEBI:43474"/>
        <dbReference type="ChEBI" id="CHEBI:58405"/>
        <dbReference type="ChEBI" id="CHEBI:60392"/>
        <dbReference type="EC" id="3.6.1.27"/>
    </reaction>
</comment>
<dbReference type="GO" id="GO:0008360">
    <property type="term" value="P:regulation of cell shape"/>
    <property type="evidence" value="ECO:0007669"/>
    <property type="project" value="UniProtKB-KW"/>
</dbReference>
<comment type="subcellular location">
    <subcellularLocation>
        <location evidence="1 14">Cell membrane</location>
        <topology evidence="1 14">Multi-pass membrane protein</topology>
    </subcellularLocation>
</comment>
<keyword evidence="6 14" id="KW-0812">Transmembrane</keyword>
<keyword evidence="7 14" id="KW-0378">Hydrolase</keyword>
<evidence type="ECO:0000313" key="16">
    <source>
        <dbReference type="Proteomes" id="UP000078389"/>
    </source>
</evidence>
<keyword evidence="14" id="KW-0961">Cell wall biogenesis/degradation</keyword>
<evidence type="ECO:0000256" key="7">
    <source>
        <dbReference type="ARBA" id="ARBA00022801"/>
    </source>
</evidence>
<keyword evidence="5 14" id="KW-1003">Cell membrane</keyword>
<name>A0A178I254_9HYPH</name>
<feature type="transmembrane region" description="Helical" evidence="14">
    <location>
        <begin position="7"/>
        <end position="26"/>
    </location>
</feature>
<dbReference type="GO" id="GO:0005886">
    <property type="term" value="C:plasma membrane"/>
    <property type="evidence" value="ECO:0007669"/>
    <property type="project" value="UniProtKB-SubCell"/>
</dbReference>
<dbReference type="AlphaFoldDB" id="A0A178I254"/>
<evidence type="ECO:0000256" key="8">
    <source>
        <dbReference type="ARBA" id="ARBA00022989"/>
    </source>
</evidence>
<dbReference type="PANTHER" id="PTHR30622:SF3">
    <property type="entry name" value="UNDECAPRENYL-DIPHOSPHATASE"/>
    <property type="match status" value="1"/>
</dbReference>
<keyword evidence="8 14" id="KW-1133">Transmembrane helix</keyword>
<dbReference type="NCBIfam" id="NF001389">
    <property type="entry name" value="PRK00281.1-2"/>
    <property type="match status" value="1"/>
</dbReference>
<evidence type="ECO:0000256" key="3">
    <source>
        <dbReference type="ARBA" id="ARBA00012374"/>
    </source>
</evidence>
<dbReference type="GO" id="GO:0009252">
    <property type="term" value="P:peptidoglycan biosynthetic process"/>
    <property type="evidence" value="ECO:0007669"/>
    <property type="project" value="UniProtKB-KW"/>
</dbReference>
<comment type="function">
    <text evidence="14">Catalyzes the dephosphorylation of undecaprenyl diphosphate (UPP). Confers resistance to bacitracin.</text>
</comment>
<evidence type="ECO:0000256" key="6">
    <source>
        <dbReference type="ARBA" id="ARBA00022692"/>
    </source>
</evidence>
<keyword evidence="10 14" id="KW-0046">Antibiotic resistance</keyword>
<keyword evidence="9 14" id="KW-0472">Membrane</keyword>
<protein>
    <recommendedName>
        <fullName evidence="4 14">Undecaprenyl-diphosphatase</fullName>
        <ecNumber evidence="3 14">3.6.1.27</ecNumber>
    </recommendedName>
    <alternativeName>
        <fullName evidence="12 14">Bacitracin resistance protein</fullName>
    </alternativeName>
    <alternativeName>
        <fullName evidence="11 14">Undecaprenyl pyrophosphate phosphatase</fullName>
    </alternativeName>
</protein>
<evidence type="ECO:0000256" key="9">
    <source>
        <dbReference type="ARBA" id="ARBA00023136"/>
    </source>
</evidence>
<reference evidence="15 16" key="1">
    <citation type="submission" date="2016-03" db="EMBL/GenBank/DDBJ databases">
        <title>Genome sequencing of Devosia sp. S37.</title>
        <authorList>
            <person name="Mohd Nor M."/>
        </authorList>
    </citation>
    <scope>NUCLEOTIDE SEQUENCE [LARGE SCALE GENOMIC DNA]</scope>
    <source>
        <strain evidence="15 16">S37</strain>
    </source>
</reference>
<dbReference type="STRING" id="1770058.A3840_06545"/>
<evidence type="ECO:0000256" key="5">
    <source>
        <dbReference type="ARBA" id="ARBA00022475"/>
    </source>
</evidence>
<feature type="transmembrane region" description="Helical" evidence="14">
    <location>
        <begin position="251"/>
        <end position="269"/>
    </location>
</feature>
<dbReference type="InterPro" id="IPR003824">
    <property type="entry name" value="UppP"/>
</dbReference>
<evidence type="ECO:0000256" key="10">
    <source>
        <dbReference type="ARBA" id="ARBA00023251"/>
    </source>
</evidence>
<dbReference type="PANTHER" id="PTHR30622">
    <property type="entry name" value="UNDECAPRENYL-DIPHOSPHATASE"/>
    <property type="match status" value="1"/>
</dbReference>
<evidence type="ECO:0000256" key="2">
    <source>
        <dbReference type="ARBA" id="ARBA00010621"/>
    </source>
</evidence>
<sequence>MNADQGLFVPLVLGIIEGLTEFLPVSSTGHLLLAGHFFGLTQPATFIVLIQLGAILAVLTIYFAKLGVLIRDALTGKAYAWHFALAVVIACLPAVIIGVLFREYIQQVIYESPLVICISLLIGGVVLLIVDRMPKPVRYDDIYTFPWHLALVVGLFQVLSLIPGVSRSGSTVVGAMLFGASKRSAAEFTFFIALPIMAGAFGYDLYKSRELIDMSLGLNIAIGFAASFVVGALVVKYLLDFVSRHGFAPFAWWRIAVGGAGLIAILAFGL</sequence>
<keyword evidence="16" id="KW-1185">Reference proteome</keyword>
<feature type="transmembrane region" description="Helical" evidence="14">
    <location>
        <begin position="142"/>
        <end position="165"/>
    </location>
</feature>
<evidence type="ECO:0000256" key="12">
    <source>
        <dbReference type="ARBA" id="ARBA00032932"/>
    </source>
</evidence>
<feature type="transmembrane region" description="Helical" evidence="14">
    <location>
        <begin position="185"/>
        <end position="206"/>
    </location>
</feature>
<dbReference type="GO" id="GO:0050380">
    <property type="term" value="F:undecaprenyl-diphosphatase activity"/>
    <property type="evidence" value="ECO:0007669"/>
    <property type="project" value="UniProtKB-UniRule"/>
</dbReference>
<organism evidence="15 16">
    <name type="scientific">Devosia elaeis</name>
    <dbReference type="NCBI Taxonomy" id="1770058"/>
    <lineage>
        <taxon>Bacteria</taxon>
        <taxon>Pseudomonadati</taxon>
        <taxon>Pseudomonadota</taxon>
        <taxon>Alphaproteobacteria</taxon>
        <taxon>Hyphomicrobiales</taxon>
        <taxon>Devosiaceae</taxon>
        <taxon>Devosia</taxon>
    </lineage>
</organism>
<accession>A0A178I254</accession>
<feature type="transmembrane region" description="Helical" evidence="14">
    <location>
        <begin position="113"/>
        <end position="130"/>
    </location>
</feature>
<dbReference type="RefSeq" id="WP_067453699.1">
    <property type="nucleotide sequence ID" value="NZ_LVVY01000071.1"/>
</dbReference>
<dbReference type="Proteomes" id="UP000078389">
    <property type="component" value="Unassembled WGS sequence"/>
</dbReference>
<evidence type="ECO:0000256" key="14">
    <source>
        <dbReference type="HAMAP-Rule" id="MF_01006"/>
    </source>
</evidence>
<feature type="transmembrane region" description="Helical" evidence="14">
    <location>
        <begin position="46"/>
        <end position="68"/>
    </location>
</feature>
<feature type="transmembrane region" description="Helical" evidence="14">
    <location>
        <begin position="80"/>
        <end position="101"/>
    </location>
</feature>
<keyword evidence="14" id="KW-0573">Peptidoglycan synthesis</keyword>
<dbReference type="GO" id="GO:0046677">
    <property type="term" value="P:response to antibiotic"/>
    <property type="evidence" value="ECO:0007669"/>
    <property type="project" value="UniProtKB-UniRule"/>
</dbReference>
<dbReference type="OrthoDB" id="9808289at2"/>